<dbReference type="PANTHER" id="PTHR38340">
    <property type="entry name" value="S-LAYER PROTEIN"/>
    <property type="match status" value="1"/>
</dbReference>
<dbReference type="InterPro" id="IPR018511">
    <property type="entry name" value="Hemolysin-typ_Ca-bd_CS"/>
</dbReference>
<dbReference type="SUPFAM" id="SSF51120">
    <property type="entry name" value="beta-Roll"/>
    <property type="match status" value="3"/>
</dbReference>
<keyword evidence="2" id="KW-0964">Secreted</keyword>
<comment type="caution">
    <text evidence="5">The sequence shown here is derived from an EMBL/GenBank/DDBJ whole genome shotgun (WGS) entry which is preliminary data.</text>
</comment>
<dbReference type="InterPro" id="IPR011049">
    <property type="entry name" value="Serralysin-like_metalloprot_C"/>
</dbReference>
<name>A0A1E5CBC5_9GAMM</name>
<reference evidence="5 6" key="1">
    <citation type="journal article" date="2012" name="Science">
        <title>Ecological populations of bacteria act as socially cohesive units of antibiotic production and resistance.</title>
        <authorList>
            <person name="Cordero O.X."/>
            <person name="Wildschutte H."/>
            <person name="Kirkup B."/>
            <person name="Proehl S."/>
            <person name="Ngo L."/>
            <person name="Hussain F."/>
            <person name="Le Roux F."/>
            <person name="Mincer T."/>
            <person name="Polz M.F."/>
        </authorList>
    </citation>
    <scope>NUCLEOTIDE SEQUENCE [LARGE SCALE GENOMIC DNA]</scope>
    <source>
        <strain evidence="5 6">FF-454</strain>
    </source>
</reference>
<evidence type="ECO:0000313" key="5">
    <source>
        <dbReference type="EMBL" id="OEE62727.1"/>
    </source>
</evidence>
<dbReference type="InterPro" id="IPR001343">
    <property type="entry name" value="Hemolysn_Ca-bd"/>
</dbReference>
<gene>
    <name evidence="5" type="ORF">A1OK_19245</name>
</gene>
<dbReference type="PROSITE" id="PS00330">
    <property type="entry name" value="HEMOLYSIN_CALCIUM"/>
    <property type="match status" value="2"/>
</dbReference>
<dbReference type="AlphaFoldDB" id="A0A1E5CBC5"/>
<evidence type="ECO:0000256" key="4">
    <source>
        <dbReference type="SAM" id="MobiDB-lite"/>
    </source>
</evidence>
<sequence length="588" mass="61633">MASITGSNSSDNLIGTADDDSIYGLLGEDTLRGYAGDDTIYGDSSASEIQELSSNGDGSYTLQSDTFVSVSLSQFNFPVTDEKSLGYAILDANGDVISKNIIVDYVNIAERGSAIDINVAGGAKLVFFTIPSSELPNFEWTPLDLNNVDTNIATSPVTITVKEINSDSATHGDDALYGYEGDDQLFGEGGDDRIVGGDGHDIISGGDGDDSAWGGNGDDHLHGGKGDDKLYGQNGKDKLEGGAGDDELWGGRDDDTLLAGSGADYIEGQDGNDTVQAGDGDDEVWGGAGNDNIRGDQGNDYINAEDGEDLVFGGAGDDEIYGGDDNDDLRGNAGNDKIYGEQGNDILRGQAGNDYLDGGDGNDEIYGNLGTNTMLGGDGNDYLFAGWFSADNYLDGQAGEDILIGSIGSDTLIFDENDFQGQVKTLSNGTQINKHIYDASSGFDTLLITGAQNADFTGTSYQTDPNVKGNVVAGVEAVIGDSADQTLTINTHEIDAQSDNTAGDDWQGFIAWLGHGDDTLNLTGVDWQYDAAATSNADITPAMVAKMGLSAAQVADLQAYVFNDLYSNDQITVWTDAESITYLGTDIV</sequence>
<dbReference type="EMBL" id="AJWN02000032">
    <property type="protein sequence ID" value="OEE62727.1"/>
    <property type="molecule type" value="Genomic_DNA"/>
</dbReference>
<feature type="compositionally biased region" description="Basic and acidic residues" evidence="4">
    <location>
        <begin position="190"/>
        <end position="201"/>
    </location>
</feature>
<comment type="subcellular location">
    <subcellularLocation>
        <location evidence="1">Secreted</location>
    </subcellularLocation>
</comment>
<dbReference type="PRINTS" id="PR00313">
    <property type="entry name" value="CABNDNGRPT"/>
</dbReference>
<accession>A0A1E5CBC5</accession>
<dbReference type="RefSeq" id="WP_016958412.1">
    <property type="nucleotide sequence ID" value="NZ_AJWN02000032.1"/>
</dbReference>
<feature type="region of interest" description="Disordered" evidence="4">
    <location>
        <begin position="188"/>
        <end position="254"/>
    </location>
</feature>
<dbReference type="Proteomes" id="UP000095039">
    <property type="component" value="Unassembled WGS sequence"/>
</dbReference>
<evidence type="ECO:0000256" key="2">
    <source>
        <dbReference type="ARBA" id="ARBA00022525"/>
    </source>
</evidence>
<dbReference type="GO" id="GO:0005576">
    <property type="term" value="C:extracellular region"/>
    <property type="evidence" value="ECO:0007669"/>
    <property type="project" value="UniProtKB-SubCell"/>
</dbReference>
<feature type="compositionally biased region" description="Basic and acidic residues" evidence="4">
    <location>
        <begin position="217"/>
        <end position="240"/>
    </location>
</feature>
<evidence type="ECO:0000256" key="3">
    <source>
        <dbReference type="ARBA" id="ARBA00022837"/>
    </source>
</evidence>
<dbReference type="PANTHER" id="PTHR38340:SF1">
    <property type="entry name" value="S-LAYER PROTEIN"/>
    <property type="match status" value="1"/>
</dbReference>
<dbReference type="Pfam" id="PF00353">
    <property type="entry name" value="HemolysinCabind"/>
    <property type="match status" value="7"/>
</dbReference>
<dbReference type="GO" id="GO:0005509">
    <property type="term" value="F:calcium ion binding"/>
    <property type="evidence" value="ECO:0007669"/>
    <property type="project" value="InterPro"/>
</dbReference>
<keyword evidence="3" id="KW-0106">Calcium</keyword>
<evidence type="ECO:0000313" key="6">
    <source>
        <dbReference type="Proteomes" id="UP000095039"/>
    </source>
</evidence>
<dbReference type="Gene3D" id="2.150.10.10">
    <property type="entry name" value="Serralysin-like metalloprotease, C-terminal"/>
    <property type="match status" value="5"/>
</dbReference>
<protein>
    <submittedName>
        <fullName evidence="5">RTX toxin</fullName>
    </submittedName>
</protein>
<keyword evidence="6" id="KW-1185">Reference proteome</keyword>
<dbReference type="InterPro" id="IPR050557">
    <property type="entry name" value="RTX_toxin/Mannuronan_C5-epim"/>
</dbReference>
<evidence type="ECO:0000256" key="1">
    <source>
        <dbReference type="ARBA" id="ARBA00004613"/>
    </source>
</evidence>
<organism evidence="5 6">
    <name type="scientific">Enterovibrio norvegicus FF-454</name>
    <dbReference type="NCBI Taxonomy" id="1185651"/>
    <lineage>
        <taxon>Bacteria</taxon>
        <taxon>Pseudomonadati</taxon>
        <taxon>Pseudomonadota</taxon>
        <taxon>Gammaproteobacteria</taxon>
        <taxon>Vibrionales</taxon>
        <taxon>Vibrionaceae</taxon>
        <taxon>Enterovibrio</taxon>
    </lineage>
</organism>
<proteinExistence type="predicted"/>